<dbReference type="GO" id="GO:0009103">
    <property type="term" value="P:lipopolysaccharide biosynthetic process"/>
    <property type="evidence" value="ECO:0007669"/>
    <property type="project" value="TreeGrafter"/>
</dbReference>
<proteinExistence type="predicted"/>
<keyword evidence="6" id="KW-1185">Reference proteome</keyword>
<evidence type="ECO:0000313" key="5">
    <source>
        <dbReference type="EMBL" id="QGG95825.1"/>
    </source>
</evidence>
<dbReference type="Gene3D" id="3.40.50.2000">
    <property type="entry name" value="Glycogen Phosphorylase B"/>
    <property type="match status" value="2"/>
</dbReference>
<dbReference type="KEGG" id="atq:GH723_12345"/>
<keyword evidence="2 5" id="KW-0808">Transferase</keyword>
<dbReference type="Proteomes" id="UP000334019">
    <property type="component" value="Chromosome"/>
</dbReference>
<feature type="domain" description="Glycosyl transferase family 1" evidence="3">
    <location>
        <begin position="190"/>
        <end position="346"/>
    </location>
</feature>
<dbReference type="InterPro" id="IPR028098">
    <property type="entry name" value="Glyco_trans_4-like_N"/>
</dbReference>
<dbReference type="Pfam" id="PF13439">
    <property type="entry name" value="Glyco_transf_4"/>
    <property type="match status" value="1"/>
</dbReference>
<dbReference type="RefSeq" id="WP_153759931.1">
    <property type="nucleotide sequence ID" value="NZ_CP045851.1"/>
</dbReference>
<dbReference type="AlphaFoldDB" id="A0A5Q2RRK9"/>
<name>A0A5Q2RRK9_9ACTN</name>
<reference evidence="5 6" key="1">
    <citation type="submission" date="2019-11" db="EMBL/GenBank/DDBJ databases">
        <authorList>
            <person name="He Y."/>
        </authorList>
    </citation>
    <scope>NUCLEOTIDE SEQUENCE [LARGE SCALE GENOMIC DNA]</scope>
    <source>
        <strain evidence="5 6">SCSIO 58843</strain>
    </source>
</reference>
<dbReference type="PANTHER" id="PTHR46401">
    <property type="entry name" value="GLYCOSYLTRANSFERASE WBBK-RELATED"/>
    <property type="match status" value="1"/>
</dbReference>
<protein>
    <submittedName>
        <fullName evidence="5">Glycosyltransferase</fullName>
    </submittedName>
</protein>
<evidence type="ECO:0000256" key="2">
    <source>
        <dbReference type="ARBA" id="ARBA00022679"/>
    </source>
</evidence>
<dbReference type="Pfam" id="PF00534">
    <property type="entry name" value="Glycos_transf_1"/>
    <property type="match status" value="1"/>
</dbReference>
<evidence type="ECO:0000259" key="3">
    <source>
        <dbReference type="Pfam" id="PF00534"/>
    </source>
</evidence>
<dbReference type="EMBL" id="CP045851">
    <property type="protein sequence ID" value="QGG95825.1"/>
    <property type="molecule type" value="Genomic_DNA"/>
</dbReference>
<evidence type="ECO:0000256" key="1">
    <source>
        <dbReference type="ARBA" id="ARBA00022676"/>
    </source>
</evidence>
<accession>A0A5Q2RRK9</accession>
<feature type="domain" description="Glycosyltransferase subfamily 4-like N-terminal" evidence="4">
    <location>
        <begin position="15"/>
        <end position="173"/>
    </location>
</feature>
<dbReference type="GO" id="GO:0016757">
    <property type="term" value="F:glycosyltransferase activity"/>
    <property type="evidence" value="ECO:0007669"/>
    <property type="project" value="UniProtKB-KW"/>
</dbReference>
<sequence>MRVAVTLEQCWHRVPGGTARAAIEQVRAVAARGDVDQVGVSARHREGPEEAWVPPIEVRQLPLPRLALYESWHHLGRPPVERATGPVDVVHATGVAVPPRTAPLVVTVHDLAVLHDPDQFTRRGVSFMRKAIELTAARADLVLCSSRATLDDCRVQGFPSERLRLVPLGVAAEEATADEVARVRQSYGLTGRYVLFVGTIEPRKNLRGLLDAFRRVTSTPELADVTLALVGPPGWGEDLAPRVAALGDRCRTLGFVPTDDLRALHAGADAFCYPSLLEGFGLPVLEAMVQGTPVVTSAGTATEELVEGGAGLAVPPRDPAAIAAALVEVLTDEDVARSLGEAGRRRSQQYTWARTAELVVDAYRDAAG</sequence>
<keyword evidence="1" id="KW-0328">Glycosyltransferase</keyword>
<evidence type="ECO:0000259" key="4">
    <source>
        <dbReference type="Pfam" id="PF13439"/>
    </source>
</evidence>
<evidence type="ECO:0000313" key="6">
    <source>
        <dbReference type="Proteomes" id="UP000334019"/>
    </source>
</evidence>
<gene>
    <name evidence="5" type="ORF">GH723_12345</name>
</gene>
<dbReference type="InterPro" id="IPR001296">
    <property type="entry name" value="Glyco_trans_1"/>
</dbReference>
<dbReference type="PANTHER" id="PTHR46401:SF2">
    <property type="entry name" value="GLYCOSYLTRANSFERASE WBBK-RELATED"/>
    <property type="match status" value="1"/>
</dbReference>
<dbReference type="CDD" id="cd03809">
    <property type="entry name" value="GT4_MtfB-like"/>
    <property type="match status" value="1"/>
</dbReference>
<organism evidence="5 6">
    <name type="scientific">Actinomarinicola tropica</name>
    <dbReference type="NCBI Taxonomy" id="2789776"/>
    <lineage>
        <taxon>Bacteria</taxon>
        <taxon>Bacillati</taxon>
        <taxon>Actinomycetota</taxon>
        <taxon>Acidimicrobiia</taxon>
        <taxon>Acidimicrobiales</taxon>
        <taxon>Iamiaceae</taxon>
        <taxon>Actinomarinicola</taxon>
    </lineage>
</organism>
<dbReference type="SUPFAM" id="SSF53756">
    <property type="entry name" value="UDP-Glycosyltransferase/glycogen phosphorylase"/>
    <property type="match status" value="1"/>
</dbReference>